<dbReference type="EMBL" id="CAJNOL010003294">
    <property type="protein sequence ID" value="CAF1556346.1"/>
    <property type="molecule type" value="Genomic_DNA"/>
</dbReference>
<sequence length="297" mass="33680">MLNKSCDIPHNIMELEGDHFFEFIKQYSGEKVANLLEFQDISNVHCLLACDDPLEILSLDSNDLLDLKKKTCIKLNNNSFVVLPGIKSKMNLLKNAIMKKYYQLKKGTSKTPSNILVTNNPSTNSLVSNNSTDSANGCLNTPTNTSSSLNINLKTEEKIKQYLIKSLDEWCEKMKEIKNKNQQIFHLQENVDYEIVIDINANKVLIRCQCGATATLGQKNNNYILSNYIRHLTNRKPCFIVQQKLKNINDITTDNVASTFSNTDAPDVDLKTHPTSLEKRKRNHELNASSAKKKKNI</sequence>
<dbReference type="AlphaFoldDB" id="A0A815BZR7"/>
<dbReference type="EMBL" id="CAJNOH010002164">
    <property type="protein sequence ID" value="CAF1276863.1"/>
    <property type="molecule type" value="Genomic_DNA"/>
</dbReference>
<name>A0A815BZR7_9BILA</name>
<gene>
    <name evidence="3" type="ORF">JXQ802_LOCUS44013</name>
    <name evidence="2" type="ORF">PYM288_LOCUS28677</name>
</gene>
<reference evidence="2" key="1">
    <citation type="submission" date="2021-02" db="EMBL/GenBank/DDBJ databases">
        <authorList>
            <person name="Nowell W R."/>
        </authorList>
    </citation>
    <scope>NUCLEOTIDE SEQUENCE</scope>
</reference>
<feature type="compositionally biased region" description="Basic and acidic residues" evidence="1">
    <location>
        <begin position="268"/>
        <end position="278"/>
    </location>
</feature>
<organism evidence="2 4">
    <name type="scientific">Rotaria sordida</name>
    <dbReference type="NCBI Taxonomy" id="392033"/>
    <lineage>
        <taxon>Eukaryota</taxon>
        <taxon>Metazoa</taxon>
        <taxon>Spiralia</taxon>
        <taxon>Gnathifera</taxon>
        <taxon>Rotifera</taxon>
        <taxon>Eurotatoria</taxon>
        <taxon>Bdelloidea</taxon>
        <taxon>Philodinida</taxon>
        <taxon>Philodinidae</taxon>
        <taxon>Rotaria</taxon>
    </lineage>
</organism>
<comment type="caution">
    <text evidence="2">The sequence shown here is derived from an EMBL/GenBank/DDBJ whole genome shotgun (WGS) entry which is preliminary data.</text>
</comment>
<feature type="region of interest" description="Disordered" evidence="1">
    <location>
        <begin position="262"/>
        <end position="297"/>
    </location>
</feature>
<evidence type="ECO:0000313" key="4">
    <source>
        <dbReference type="Proteomes" id="UP000663854"/>
    </source>
</evidence>
<dbReference type="Proteomes" id="UP000663870">
    <property type="component" value="Unassembled WGS sequence"/>
</dbReference>
<evidence type="ECO:0000313" key="2">
    <source>
        <dbReference type="EMBL" id="CAF1276863.1"/>
    </source>
</evidence>
<evidence type="ECO:0000313" key="3">
    <source>
        <dbReference type="EMBL" id="CAF1556346.1"/>
    </source>
</evidence>
<dbReference type="Proteomes" id="UP000663854">
    <property type="component" value="Unassembled WGS sequence"/>
</dbReference>
<proteinExistence type="predicted"/>
<accession>A0A815BZR7</accession>
<evidence type="ECO:0000313" key="5">
    <source>
        <dbReference type="Proteomes" id="UP000663870"/>
    </source>
</evidence>
<protein>
    <submittedName>
        <fullName evidence="2">Uncharacterized protein</fullName>
    </submittedName>
</protein>
<evidence type="ECO:0000256" key="1">
    <source>
        <dbReference type="SAM" id="MobiDB-lite"/>
    </source>
</evidence>
<keyword evidence="5" id="KW-1185">Reference proteome</keyword>